<keyword evidence="4" id="KW-1185">Reference proteome</keyword>
<evidence type="ECO:0000256" key="1">
    <source>
        <dbReference type="SAM" id="Coils"/>
    </source>
</evidence>
<name>A0AAD5TLK9_9FUNG</name>
<organism evidence="3 4">
    <name type="scientific">Geranomyces variabilis</name>
    <dbReference type="NCBI Taxonomy" id="109894"/>
    <lineage>
        <taxon>Eukaryota</taxon>
        <taxon>Fungi</taxon>
        <taxon>Fungi incertae sedis</taxon>
        <taxon>Chytridiomycota</taxon>
        <taxon>Chytridiomycota incertae sedis</taxon>
        <taxon>Chytridiomycetes</taxon>
        <taxon>Spizellomycetales</taxon>
        <taxon>Powellomycetaceae</taxon>
        <taxon>Geranomyces</taxon>
    </lineage>
</organism>
<evidence type="ECO:0000313" key="3">
    <source>
        <dbReference type="EMBL" id="KAJ3178072.1"/>
    </source>
</evidence>
<comment type="caution">
    <text evidence="3">The sequence shown here is derived from an EMBL/GenBank/DDBJ whole genome shotgun (WGS) entry which is preliminary data.</text>
</comment>
<protein>
    <submittedName>
        <fullName evidence="3">Uncharacterized protein</fullName>
    </submittedName>
</protein>
<evidence type="ECO:0000313" key="4">
    <source>
        <dbReference type="Proteomes" id="UP001212152"/>
    </source>
</evidence>
<reference evidence="3" key="1">
    <citation type="submission" date="2020-05" db="EMBL/GenBank/DDBJ databases">
        <title>Phylogenomic resolution of chytrid fungi.</title>
        <authorList>
            <person name="Stajich J.E."/>
            <person name="Amses K."/>
            <person name="Simmons R."/>
            <person name="Seto K."/>
            <person name="Myers J."/>
            <person name="Bonds A."/>
            <person name="Quandt C.A."/>
            <person name="Barry K."/>
            <person name="Liu P."/>
            <person name="Grigoriev I."/>
            <person name="Longcore J.E."/>
            <person name="James T.Y."/>
        </authorList>
    </citation>
    <scope>NUCLEOTIDE SEQUENCE</scope>
    <source>
        <strain evidence="3">JEL0379</strain>
    </source>
</reference>
<sequence length="455" mass="51187">MESPPRAQSGRVMRPLSSTSSSDRKQSPSPPRSPARRGRQNHTPSRSPQPQLHRQGSAAPAAAAKGRLHRQPRREAIRLTHAPVKLTTSQFDLFTTATGNTIRTGDPYARFLVGPRKVLVDVPTLNELEDEMRAAATHQGLSGLKGGGLKARGGTAGLTVGKGTKGFAKKSAKVLPVKKKYRLMRKEQFKADVFQKWDRLEDLRIQIIARMQSLKHCHSELQVLKAENVRLRDHYNKLSKSMNSRVTEILSLNSSQNDSVMAAHRERRQQRRDLQAGMAASDKAERRKLRAAENALRARQKRLLELQHEIEMLTAFQEISLTSSKLETEYAAALALQSHISERHAAAIDKVRAQDQSDRHDMENVFCARILALVDATQRDIPPLVRGVLENSMRTNERLRREIEMHADVQEEVEADVERSKAVAREIRKEAVGSRDVRRKVLTNPPDMTVLSDEL</sequence>
<proteinExistence type="predicted"/>
<dbReference type="Proteomes" id="UP001212152">
    <property type="component" value="Unassembled WGS sequence"/>
</dbReference>
<feature type="region of interest" description="Disordered" evidence="2">
    <location>
        <begin position="1"/>
        <end position="74"/>
    </location>
</feature>
<dbReference type="EMBL" id="JADGJQ010000029">
    <property type="protein sequence ID" value="KAJ3178072.1"/>
    <property type="molecule type" value="Genomic_DNA"/>
</dbReference>
<keyword evidence="1" id="KW-0175">Coiled coil</keyword>
<evidence type="ECO:0000256" key="2">
    <source>
        <dbReference type="SAM" id="MobiDB-lite"/>
    </source>
</evidence>
<dbReference type="AlphaFoldDB" id="A0AAD5TLK9"/>
<accession>A0AAD5TLK9</accession>
<gene>
    <name evidence="3" type="ORF">HDU87_003854</name>
</gene>
<feature type="compositionally biased region" description="Polar residues" evidence="2">
    <location>
        <begin position="41"/>
        <end position="54"/>
    </location>
</feature>
<feature type="coiled-coil region" evidence="1">
    <location>
        <begin position="396"/>
        <end position="430"/>
    </location>
</feature>